<sequence>MKRNFACMSAIGIGAALAIVGAGVADASEGGITPDVGGKISHTWVKVGRVELNQKGAQAACLGYWGCDGLISELNMQKGRNPKANGYWAEKYYNVKNFETIRLRSGTW</sequence>
<accession>A0ABS5RI43</accession>
<proteinExistence type="predicted"/>
<gene>
    <name evidence="2" type="ORF">KIH27_10285</name>
</gene>
<name>A0ABS5RI43_9MYCO</name>
<keyword evidence="1" id="KW-0732">Signal</keyword>
<dbReference type="RefSeq" id="WP_214092850.1">
    <property type="nucleotide sequence ID" value="NZ_JAHCLR010000016.1"/>
</dbReference>
<dbReference type="EMBL" id="JAHCLR010000016">
    <property type="protein sequence ID" value="MBS9533971.1"/>
    <property type="molecule type" value="Genomic_DNA"/>
</dbReference>
<dbReference type="Proteomes" id="UP001519535">
    <property type="component" value="Unassembled WGS sequence"/>
</dbReference>
<evidence type="ECO:0000256" key="1">
    <source>
        <dbReference type="SAM" id="SignalP"/>
    </source>
</evidence>
<keyword evidence="3" id="KW-1185">Reference proteome</keyword>
<reference evidence="2 3" key="1">
    <citation type="submission" date="2021-05" db="EMBL/GenBank/DDBJ databases">
        <title>Mycobacterium acidophilum sp. nov., an extremely acid-tolerant member of the genus Mycobacterium.</title>
        <authorList>
            <person name="Xia J."/>
        </authorList>
    </citation>
    <scope>NUCLEOTIDE SEQUENCE [LARGE SCALE GENOMIC DNA]</scope>
    <source>
        <strain evidence="2 3">M1</strain>
    </source>
</reference>
<evidence type="ECO:0000313" key="3">
    <source>
        <dbReference type="Proteomes" id="UP001519535"/>
    </source>
</evidence>
<feature type="chain" id="PRO_5046071844" evidence="1">
    <location>
        <begin position="28"/>
        <end position="108"/>
    </location>
</feature>
<organism evidence="2 3">
    <name type="scientific">Mycolicibacter acidiphilus</name>
    <dbReference type="NCBI Taxonomy" id="2835306"/>
    <lineage>
        <taxon>Bacteria</taxon>
        <taxon>Bacillati</taxon>
        <taxon>Actinomycetota</taxon>
        <taxon>Actinomycetes</taxon>
        <taxon>Mycobacteriales</taxon>
        <taxon>Mycobacteriaceae</taxon>
        <taxon>Mycolicibacter</taxon>
    </lineage>
</organism>
<protein>
    <submittedName>
        <fullName evidence="2">Uncharacterized protein</fullName>
    </submittedName>
</protein>
<evidence type="ECO:0000313" key="2">
    <source>
        <dbReference type="EMBL" id="MBS9533971.1"/>
    </source>
</evidence>
<feature type="signal peptide" evidence="1">
    <location>
        <begin position="1"/>
        <end position="27"/>
    </location>
</feature>
<comment type="caution">
    <text evidence="2">The sequence shown here is derived from an EMBL/GenBank/DDBJ whole genome shotgun (WGS) entry which is preliminary data.</text>
</comment>